<accession>A0A9P4LFV3</accession>
<organism evidence="3 4">
    <name type="scientific">Setomelanomma holmii</name>
    <dbReference type="NCBI Taxonomy" id="210430"/>
    <lineage>
        <taxon>Eukaryota</taxon>
        <taxon>Fungi</taxon>
        <taxon>Dikarya</taxon>
        <taxon>Ascomycota</taxon>
        <taxon>Pezizomycotina</taxon>
        <taxon>Dothideomycetes</taxon>
        <taxon>Pleosporomycetidae</taxon>
        <taxon>Pleosporales</taxon>
        <taxon>Pleosporineae</taxon>
        <taxon>Phaeosphaeriaceae</taxon>
        <taxon>Setomelanomma</taxon>
    </lineage>
</organism>
<dbReference type="OrthoDB" id="20872at2759"/>
<dbReference type="Proteomes" id="UP000799777">
    <property type="component" value="Unassembled WGS sequence"/>
</dbReference>
<name>A0A9P4LFV3_9PLEO</name>
<dbReference type="SUPFAM" id="SSF48452">
    <property type="entry name" value="TPR-like"/>
    <property type="match status" value="2"/>
</dbReference>
<dbReference type="Pfam" id="PF05729">
    <property type="entry name" value="NACHT"/>
    <property type="match status" value="1"/>
</dbReference>
<proteinExistence type="predicted"/>
<feature type="compositionally biased region" description="Basic residues" evidence="1">
    <location>
        <begin position="356"/>
        <end position="374"/>
    </location>
</feature>
<dbReference type="InterPro" id="IPR011990">
    <property type="entry name" value="TPR-like_helical_dom_sf"/>
</dbReference>
<evidence type="ECO:0000313" key="4">
    <source>
        <dbReference type="Proteomes" id="UP000799777"/>
    </source>
</evidence>
<dbReference type="Gene3D" id="3.40.50.300">
    <property type="entry name" value="P-loop containing nucleotide triphosphate hydrolases"/>
    <property type="match status" value="1"/>
</dbReference>
<dbReference type="InterPro" id="IPR053137">
    <property type="entry name" value="NLR-like"/>
</dbReference>
<dbReference type="EMBL" id="ML978337">
    <property type="protein sequence ID" value="KAF2023580.1"/>
    <property type="molecule type" value="Genomic_DNA"/>
</dbReference>
<feature type="domain" description="NACHT" evidence="2">
    <location>
        <begin position="74"/>
        <end position="240"/>
    </location>
</feature>
<dbReference type="AlphaFoldDB" id="A0A9P4LFV3"/>
<protein>
    <submittedName>
        <fullName evidence="3">TPR-like protein</fullName>
    </submittedName>
</protein>
<feature type="region of interest" description="Disordered" evidence="1">
    <location>
        <begin position="356"/>
        <end position="399"/>
    </location>
</feature>
<dbReference type="SUPFAM" id="SSF52540">
    <property type="entry name" value="P-loop containing nucleoside triphosphate hydrolases"/>
    <property type="match status" value="1"/>
</dbReference>
<dbReference type="InterPro" id="IPR007111">
    <property type="entry name" value="NACHT_NTPase"/>
</dbReference>
<gene>
    <name evidence="3" type="ORF">EK21DRAFT_105206</name>
</gene>
<evidence type="ECO:0000259" key="2">
    <source>
        <dbReference type="Pfam" id="PF05729"/>
    </source>
</evidence>
<dbReference type="Pfam" id="PF13374">
    <property type="entry name" value="TPR_10"/>
    <property type="match status" value="2"/>
</dbReference>
<dbReference type="Gene3D" id="1.25.40.10">
    <property type="entry name" value="Tetratricopeptide repeat domain"/>
    <property type="match status" value="2"/>
</dbReference>
<feature type="compositionally biased region" description="Basic and acidic residues" evidence="1">
    <location>
        <begin position="381"/>
        <end position="394"/>
    </location>
</feature>
<evidence type="ECO:0000313" key="3">
    <source>
        <dbReference type="EMBL" id="KAF2023580.1"/>
    </source>
</evidence>
<comment type="caution">
    <text evidence="3">The sequence shown here is derived from an EMBL/GenBank/DDBJ whole genome shotgun (WGS) entry which is preliminary data.</text>
</comment>
<dbReference type="PANTHER" id="PTHR46082:SF6">
    <property type="entry name" value="AAA+ ATPASE DOMAIN-CONTAINING PROTEIN-RELATED"/>
    <property type="match status" value="1"/>
</dbReference>
<reference evidence="3" key="1">
    <citation type="journal article" date="2020" name="Stud. Mycol.">
        <title>101 Dothideomycetes genomes: a test case for predicting lifestyles and emergence of pathogens.</title>
        <authorList>
            <person name="Haridas S."/>
            <person name="Albert R."/>
            <person name="Binder M."/>
            <person name="Bloem J."/>
            <person name="Labutti K."/>
            <person name="Salamov A."/>
            <person name="Andreopoulos B."/>
            <person name="Baker S."/>
            <person name="Barry K."/>
            <person name="Bills G."/>
            <person name="Bluhm B."/>
            <person name="Cannon C."/>
            <person name="Castanera R."/>
            <person name="Culley D."/>
            <person name="Daum C."/>
            <person name="Ezra D."/>
            <person name="Gonzalez J."/>
            <person name="Henrissat B."/>
            <person name="Kuo A."/>
            <person name="Liang C."/>
            <person name="Lipzen A."/>
            <person name="Lutzoni F."/>
            <person name="Magnuson J."/>
            <person name="Mondo S."/>
            <person name="Nolan M."/>
            <person name="Ohm R."/>
            <person name="Pangilinan J."/>
            <person name="Park H.-J."/>
            <person name="Ramirez L."/>
            <person name="Alfaro M."/>
            <person name="Sun H."/>
            <person name="Tritt A."/>
            <person name="Yoshinaga Y."/>
            <person name="Zwiers L.-H."/>
            <person name="Turgeon B."/>
            <person name="Goodwin S."/>
            <person name="Spatafora J."/>
            <person name="Crous P."/>
            <person name="Grigoriev I."/>
        </authorList>
    </citation>
    <scope>NUCLEOTIDE SEQUENCE</scope>
    <source>
        <strain evidence="3">CBS 110217</strain>
    </source>
</reference>
<dbReference type="PANTHER" id="PTHR46082">
    <property type="entry name" value="ATP/GTP-BINDING PROTEIN-RELATED"/>
    <property type="match status" value="1"/>
</dbReference>
<sequence>MDSPITFGDANAGFQAGIINGPVNTAFHLPPERPETPPSPSIVIPFARDADFVERGTTLDQVERICSSPDSRAALVGLGGVGKSQLAIEHAYRTRKQSPETWVFWVHAGNAARFEQSFRDIADQVKIAGRQDPQANIFKLVHDWLCDSRQRWLLVLDNVDDARFLLSRLANDDGQGQSTNAQVIRKPLREYLPHCERGSILVTTRNKEAARNLVEQRDIIGVEPMDEAQALALFKKKLEAEEDDDDIVELAAALEYMPLALVQAAAYIWQSAPRCSVAQYLEEFRRSESEKTSLLNREAGQLRRDPEAKNSIIVTWQISFEYLRHYNPTAAGLLSLMSFFDRQGIPETLIHGGRRVKRASTASNRRKKSTRQRIKALFGRTKSDPDAQRERSESDSDGVNFENDVGALRDLCFISVNTEGATFGMHSLVQLATRRWLIANGQLERWKDQFIGNLCAKFPTGQYENWADCQALFVHAKAALEHQPYNESTIADWATVLYRAAWYAETIGSITDTVKLATKALQAREKLLGYKHEDTLQSVAMVADAYSLAGRWDEAEKLRKQVRETRKKKLGADHPSTLTSMANLAATYRDQGRWDAAEELEVQTRKKKLGADHPSTLTSMANLGVTYSMQGKEDKAEPLNVQVMETRKKKLGADHPDTLTSMANLASTYRNQGRMANLAATYQNQGRWDAAEELEVQVMETRKKKLGADHPDTLTSMANLASTYWNQEQWDAAEELEVQVMETRRKKLGADHPSTLTSMANLAFTWKAQGRSAEAVVLMRQCVQQRQRVLKASHPDLKSSLAALENWEAE</sequence>
<dbReference type="InterPro" id="IPR027417">
    <property type="entry name" value="P-loop_NTPase"/>
</dbReference>
<evidence type="ECO:0000256" key="1">
    <source>
        <dbReference type="SAM" id="MobiDB-lite"/>
    </source>
</evidence>
<keyword evidence="4" id="KW-1185">Reference proteome</keyword>
<dbReference type="Pfam" id="PF13424">
    <property type="entry name" value="TPR_12"/>
    <property type="match status" value="2"/>
</dbReference>